<evidence type="ECO:0000256" key="1">
    <source>
        <dbReference type="PROSITE-ProRule" id="PRU00221"/>
    </source>
</evidence>
<dbReference type="GO" id="GO:0045292">
    <property type="term" value="P:mRNA cis splicing, via spliceosome"/>
    <property type="evidence" value="ECO:0007669"/>
    <property type="project" value="EnsemblFungi"/>
</dbReference>
<dbReference type="InterPro" id="IPR036322">
    <property type="entry name" value="WD40_repeat_dom_sf"/>
</dbReference>
<dbReference type="SUPFAM" id="SSF50978">
    <property type="entry name" value="WD40 repeat-like"/>
    <property type="match status" value="1"/>
</dbReference>
<proteinExistence type="predicted"/>
<dbReference type="GO" id="GO:0000974">
    <property type="term" value="C:Prp19 complex"/>
    <property type="evidence" value="ECO:0007669"/>
    <property type="project" value="EnsemblFungi"/>
</dbReference>
<dbReference type="GO" id="GO:0071014">
    <property type="term" value="C:post-mRNA release spliceosomal complex"/>
    <property type="evidence" value="ECO:0007669"/>
    <property type="project" value="EnsemblFungi"/>
</dbReference>
<evidence type="ECO:0000256" key="2">
    <source>
        <dbReference type="SAM" id="MobiDB-lite"/>
    </source>
</evidence>
<dbReference type="OMA" id="AMWDVEA"/>
<dbReference type="GO" id="GO:0071013">
    <property type="term" value="C:catalytic step 2 spliceosome"/>
    <property type="evidence" value="ECO:0007669"/>
    <property type="project" value="InterPro"/>
</dbReference>
<feature type="region of interest" description="Disordered" evidence="2">
    <location>
        <begin position="46"/>
        <end position="115"/>
    </location>
</feature>
<feature type="repeat" description="WD" evidence="1">
    <location>
        <begin position="149"/>
        <end position="191"/>
    </location>
</feature>
<dbReference type="GO" id="GO:0000389">
    <property type="term" value="P:mRNA 3'-splice site recognition"/>
    <property type="evidence" value="ECO:0007669"/>
    <property type="project" value="EnsemblFungi"/>
</dbReference>
<dbReference type="GO" id="GO:0000386">
    <property type="term" value="F:second spliceosomal transesterification activity"/>
    <property type="evidence" value="ECO:0007669"/>
    <property type="project" value="EnsemblFungi"/>
</dbReference>
<reference evidence="3 4" key="1">
    <citation type="journal article" date="2011" name="Proc. Natl. Acad. Sci. U.S.A.">
        <title>Comparative genomics of xylose-fermenting fungi for enhanced biofuel production.</title>
        <authorList>
            <person name="Wohlbach D.J."/>
            <person name="Kuo A."/>
            <person name="Sato T.K."/>
            <person name="Potts K.M."/>
            <person name="Salamov A.A."/>
            <person name="LaButti K.M."/>
            <person name="Sun H."/>
            <person name="Clum A."/>
            <person name="Pangilinan J.L."/>
            <person name="Lindquist E.A."/>
            <person name="Lucas S."/>
            <person name="Lapidus A."/>
            <person name="Jin M."/>
            <person name="Gunawan C."/>
            <person name="Balan V."/>
            <person name="Dale B.E."/>
            <person name="Jeffries T.W."/>
            <person name="Zinkel R."/>
            <person name="Barry K.W."/>
            <person name="Grigoriev I.V."/>
            <person name="Gasch A.P."/>
        </authorList>
    </citation>
    <scope>NUCLEOTIDE SEQUENCE [LARGE SCALE GENOMIC DNA]</scope>
    <source>
        <strain evidence="4">NRRL Y-27907 / 11-Y1</strain>
    </source>
</reference>
<feature type="repeat" description="WD" evidence="1">
    <location>
        <begin position="272"/>
        <end position="303"/>
    </location>
</feature>
<dbReference type="EMBL" id="GL996502">
    <property type="protein sequence ID" value="EGW32550.1"/>
    <property type="molecule type" value="Genomic_DNA"/>
</dbReference>
<sequence>MAIVNYESDSDNSNHSDVEAVVTKKQRIDSGKKLHIDETTFNYNLLSQERRVNASAKQRAKELKKKRKGGPWGGYSDDEEEQEHQEEPESESESEPEPEPAPTQEEPSTVTTKFVGPNQFDYLGRTYMHAPSLPTPTTCFTPKTIIHSFAAHDHGINKLALLPKSGHLLLSCGNDSLIKLWSVETHQLLRIFMGHSASVKDIVFNFDGSKFLSCGYDRLVNLWNTETGEILHSFKLSSLPQALLFHGQEFLVGLSNNKIEHYNLQGTLLQTYDHHQGGINTLVHITNNIFMSTSDDKTVRMWNYGINIPIKTISSHLQHAMPAGAVHPTANYIALQSMDNTIRVIHSTGKYKYKKSKTFTGHHCSGYGIDIAISQDGRIIMSGDSKGYAYFWDWKTGNLVNRIKCSDKVVKCIVMHPKQKSMVYVGGESGEVYICD</sequence>
<dbReference type="CDD" id="cd00200">
    <property type="entry name" value="WD40"/>
    <property type="match status" value="1"/>
</dbReference>
<accession>G3ANM1</accession>
<dbReference type="SMART" id="SM00320">
    <property type="entry name" value="WD40"/>
    <property type="match status" value="6"/>
</dbReference>
<dbReference type="GO" id="GO:0000350">
    <property type="term" value="P:generation of catalytic spliceosome for second transesterification step"/>
    <property type="evidence" value="ECO:0007669"/>
    <property type="project" value="EnsemblFungi"/>
</dbReference>
<feature type="compositionally biased region" description="Acidic residues" evidence="2">
    <location>
        <begin position="76"/>
        <end position="98"/>
    </location>
</feature>
<dbReference type="Pfam" id="PF00400">
    <property type="entry name" value="WD40"/>
    <property type="match status" value="4"/>
</dbReference>
<name>G3ANM1_SPAPN</name>
<dbReference type="STRING" id="619300.G3ANM1"/>
<feature type="repeat" description="WD" evidence="1">
    <location>
        <begin position="192"/>
        <end position="233"/>
    </location>
</feature>
<evidence type="ECO:0000313" key="4">
    <source>
        <dbReference type="Proteomes" id="UP000000709"/>
    </source>
</evidence>
<gene>
    <name evidence="3" type="ORF">SPAPADRAFT_139731</name>
</gene>
<dbReference type="PANTHER" id="PTHR43979">
    <property type="entry name" value="PRE-MRNA-PROCESSING FACTOR 17"/>
    <property type="match status" value="1"/>
</dbReference>
<dbReference type="InterPro" id="IPR032847">
    <property type="entry name" value="PRPF17"/>
</dbReference>
<feature type="region of interest" description="Disordered" evidence="2">
    <location>
        <begin position="1"/>
        <end position="34"/>
    </location>
</feature>
<organism evidence="4">
    <name type="scientific">Spathaspora passalidarum (strain NRRL Y-27907 / 11-Y1)</name>
    <dbReference type="NCBI Taxonomy" id="619300"/>
    <lineage>
        <taxon>Eukaryota</taxon>
        <taxon>Fungi</taxon>
        <taxon>Dikarya</taxon>
        <taxon>Ascomycota</taxon>
        <taxon>Saccharomycotina</taxon>
        <taxon>Pichiomycetes</taxon>
        <taxon>Debaryomycetaceae</taxon>
        <taxon>Spathaspora</taxon>
    </lineage>
</organism>
<keyword evidence="1" id="KW-0853">WD repeat</keyword>
<dbReference type="AlphaFoldDB" id="G3ANM1"/>
<dbReference type="OrthoDB" id="10257301at2759"/>
<dbReference type="RefSeq" id="XP_007375826.1">
    <property type="nucleotide sequence ID" value="XM_007375764.1"/>
</dbReference>
<dbReference type="HOGENOM" id="CLU_022571_0_0_1"/>
<dbReference type="InterPro" id="IPR001680">
    <property type="entry name" value="WD40_rpt"/>
</dbReference>
<dbReference type="GO" id="GO:0000348">
    <property type="term" value="P:mRNA branch site recognition"/>
    <property type="evidence" value="ECO:0007669"/>
    <property type="project" value="EnsemblFungi"/>
</dbReference>
<dbReference type="KEGG" id="spaa:SPAPADRAFT_139731"/>
<dbReference type="Proteomes" id="UP000000709">
    <property type="component" value="Unassembled WGS sequence"/>
</dbReference>
<dbReference type="PROSITE" id="PS50294">
    <property type="entry name" value="WD_REPEATS_REGION"/>
    <property type="match status" value="2"/>
</dbReference>
<protein>
    <submittedName>
        <fullName evidence="3">Uncharacterized protein</fullName>
    </submittedName>
</protein>
<dbReference type="GeneID" id="18870232"/>
<dbReference type="InterPro" id="IPR015943">
    <property type="entry name" value="WD40/YVTN_repeat-like_dom_sf"/>
</dbReference>
<dbReference type="InParanoid" id="G3ANM1"/>
<dbReference type="eggNOG" id="KOG0282">
    <property type="taxonomic scope" value="Eukaryota"/>
</dbReference>
<dbReference type="Gene3D" id="2.130.10.10">
    <property type="entry name" value="YVTN repeat-like/Quinoprotein amine dehydrogenase"/>
    <property type="match status" value="1"/>
</dbReference>
<evidence type="ECO:0000313" key="3">
    <source>
        <dbReference type="EMBL" id="EGW32550.1"/>
    </source>
</evidence>
<dbReference type="FunCoup" id="G3ANM1">
    <property type="interactions" value="876"/>
</dbReference>
<keyword evidence="4" id="KW-1185">Reference proteome</keyword>
<dbReference type="GO" id="GO:0034399">
    <property type="term" value="C:nuclear periphery"/>
    <property type="evidence" value="ECO:0007669"/>
    <property type="project" value="EnsemblFungi"/>
</dbReference>
<dbReference type="GO" id="GO:0003729">
    <property type="term" value="F:mRNA binding"/>
    <property type="evidence" value="ECO:0007669"/>
    <property type="project" value="TreeGrafter"/>
</dbReference>
<dbReference type="PANTHER" id="PTHR43979:SF1">
    <property type="entry name" value="PRE-MRNA-PROCESSING FACTOR 17"/>
    <property type="match status" value="1"/>
</dbReference>
<dbReference type="PROSITE" id="PS50082">
    <property type="entry name" value="WD_REPEATS_2"/>
    <property type="match status" value="3"/>
</dbReference>